<dbReference type="WBParaSite" id="Bm2872.1">
    <property type="protein sequence ID" value="Bm2872.1"/>
    <property type="gene ID" value="WBGene00223133"/>
</dbReference>
<dbReference type="PROSITE" id="PS00856">
    <property type="entry name" value="GUANYLATE_KINASE_1"/>
    <property type="match status" value="1"/>
</dbReference>
<dbReference type="SUPFAM" id="SSF52540">
    <property type="entry name" value="P-loop containing nucleoside triphosphate hydrolases"/>
    <property type="match status" value="1"/>
</dbReference>
<accession>A0A0K0J7V0</accession>
<dbReference type="SMART" id="SM00072">
    <property type="entry name" value="GuKc"/>
    <property type="match status" value="1"/>
</dbReference>
<dbReference type="STRING" id="6279.A0A0K0J7V0"/>
<sequence length="509" mass="58445">MNVEVTSLQTNVDNLWHCLHALLKRIEQLEGIANSNTEHKSSINNISKRINGITDDLMSINIKERHNEDPDVKVVCKETLTEDPKTGIKKRTMVTERVVTTKAFHVIPINDDFDQSVTTINEIAELHADKSKMFNTTKLTWKDTEISSALSSEMSIPMTTRIIELSQNPFHEIDYDRVANLIIITRVKPDSVSKEIRAGDAIVEINGVPVTKIKKLTKLNGRIMLKMMPTPLHQGPSIYYRAILDYDGSHDSRVPVHFNVLNLKKGDVIQAFSKDSNWIQGRKVNDLNETGLCPVSIIGEQVSMLSPFGRRVLVLLGVPGVGRRTLKTMLLSHLPEYFTSATPYTSRVPKPNELEGREYYFRTKEEMLERIRTGDMIEWGELDEQLYGTSLETVRSCIRSGRVCLLDCGPQALQHLYNAEFMPLVVLIAPPETDDFREINKLRLQPYTEEQMEAYIRENKRLMESSYAKMFDIVLVNKNLDTTFKRLMEILNELRNEVQWVPETWLRRK</sequence>
<feature type="domain" description="PDZ" evidence="6">
    <location>
        <begin position="162"/>
        <end position="226"/>
    </location>
</feature>
<name>A0A0K0J7V0_BRUMA</name>
<dbReference type="PROSITE" id="PS50002">
    <property type="entry name" value="SH3"/>
    <property type="match status" value="1"/>
</dbReference>
<accession>A0A4E9FJZ4</accession>
<dbReference type="GO" id="GO:0034330">
    <property type="term" value="P:cell junction organization"/>
    <property type="evidence" value="ECO:0007669"/>
    <property type="project" value="UniProtKB-ARBA"/>
</dbReference>
<proteinExistence type="inferred from homology"/>
<dbReference type="InterPro" id="IPR001452">
    <property type="entry name" value="SH3_domain"/>
</dbReference>
<comment type="similarity">
    <text evidence="1">Belongs to the MAGUK family.</text>
</comment>
<evidence type="ECO:0000259" key="4">
    <source>
        <dbReference type="PROSITE" id="PS50002"/>
    </source>
</evidence>
<dbReference type="Gene3D" id="2.30.30.40">
    <property type="entry name" value="SH3 Domains"/>
    <property type="match status" value="1"/>
</dbReference>
<dbReference type="InterPro" id="IPR036028">
    <property type="entry name" value="SH3-like_dom_sf"/>
</dbReference>
<feature type="domain" description="SH3" evidence="4">
    <location>
        <begin position="235"/>
        <end position="303"/>
    </location>
</feature>
<dbReference type="InterPro" id="IPR027417">
    <property type="entry name" value="P-loop_NTPase"/>
</dbReference>
<evidence type="ECO:0000259" key="6">
    <source>
        <dbReference type="PROSITE" id="PS50106"/>
    </source>
</evidence>
<evidence type="ECO:0000256" key="3">
    <source>
        <dbReference type="PROSITE-ProRule" id="PRU00192"/>
    </source>
</evidence>
<gene>
    <name evidence="11" type="primary">bma-magu-3</name>
    <name evidence="7 10" type="synonym">Bma-magu-3</name>
    <name evidence="11" type="ORF">Bm2872</name>
    <name evidence="8" type="ORF">BM_BM2872</name>
    <name evidence="7" type="ORF">BM_Bm2872</name>
</gene>
<dbReference type="OrthoDB" id="65789at2759"/>
<reference evidence="7" key="2">
    <citation type="submission" date="2012-12" db="EMBL/GenBank/DDBJ databases">
        <authorList>
            <person name="Gao Y.W."/>
            <person name="Fan S.T."/>
            <person name="Sun H.T."/>
            <person name="Wang Z."/>
            <person name="Gao X.L."/>
            <person name="Li Y.G."/>
            <person name="Wang T.C."/>
            <person name="Zhang K."/>
            <person name="Xu W.W."/>
            <person name="Yu Z.J."/>
            <person name="Xia X.Z."/>
        </authorList>
    </citation>
    <scope>NUCLEOTIDE SEQUENCE</scope>
    <source>
        <strain evidence="7">FR3</strain>
    </source>
</reference>
<dbReference type="RefSeq" id="XP_001901369.1">
    <property type="nucleotide sequence ID" value="XM_001901334.1"/>
</dbReference>
<keyword evidence="2 3" id="KW-0728">SH3 domain</keyword>
<organism evidence="7">
    <name type="scientific">Brugia malayi</name>
    <name type="common">Filarial nematode worm</name>
    <dbReference type="NCBI Taxonomy" id="6279"/>
    <lineage>
        <taxon>Eukaryota</taxon>
        <taxon>Metazoa</taxon>
        <taxon>Ecdysozoa</taxon>
        <taxon>Nematoda</taxon>
        <taxon>Chromadorea</taxon>
        <taxon>Rhabditida</taxon>
        <taxon>Spirurina</taxon>
        <taxon>Spiruromorpha</taxon>
        <taxon>Filarioidea</taxon>
        <taxon>Onchocercidae</taxon>
        <taxon>Brugia</taxon>
    </lineage>
</organism>
<reference evidence="10" key="4">
    <citation type="submission" date="2019-12" db="UniProtKB">
        <authorList>
            <consortium name="WormBaseParasite"/>
        </authorList>
    </citation>
    <scope>IDENTIFICATION</scope>
</reference>
<evidence type="ECO:0000256" key="2">
    <source>
        <dbReference type="ARBA" id="ARBA00022443"/>
    </source>
</evidence>
<dbReference type="InterPro" id="IPR001478">
    <property type="entry name" value="PDZ"/>
</dbReference>
<dbReference type="EMBL" id="CAAKNF010000194">
    <property type="protein sequence ID" value="VIO96649.1"/>
    <property type="molecule type" value="Genomic_DNA"/>
</dbReference>
<dbReference type="GeneID" id="6104788"/>
<dbReference type="InterPro" id="IPR050716">
    <property type="entry name" value="MAGUK"/>
</dbReference>
<dbReference type="InterPro" id="IPR020590">
    <property type="entry name" value="Guanylate_kinase_CS"/>
</dbReference>
<dbReference type="InterPro" id="IPR008144">
    <property type="entry name" value="Guanylate_kin-like_dom"/>
</dbReference>
<dbReference type="KEGG" id="bmy:BM_BM2872"/>
<evidence type="ECO:0000256" key="1">
    <source>
        <dbReference type="ARBA" id="ARBA00007014"/>
    </source>
</evidence>
<evidence type="ECO:0000313" key="7">
    <source>
        <dbReference type="EMBL" id="CTP81752.1"/>
    </source>
</evidence>
<dbReference type="InterPro" id="IPR008145">
    <property type="entry name" value="GK/Ca_channel_bsu"/>
</dbReference>
<feature type="domain" description="Guanylate kinase-like" evidence="5">
    <location>
        <begin position="310"/>
        <end position="492"/>
    </location>
</feature>
<dbReference type="SUPFAM" id="SSF50044">
    <property type="entry name" value="SH3-domain"/>
    <property type="match status" value="1"/>
</dbReference>
<dbReference type="InterPro" id="IPR036034">
    <property type="entry name" value="PDZ_sf"/>
</dbReference>
<reference evidence="8" key="3">
    <citation type="submission" date="2019-04" db="EMBL/GenBank/DDBJ databases">
        <authorList>
            <person name="Howe K."/>
            <person name="Paulini M."/>
            <person name="Williams G."/>
        </authorList>
    </citation>
    <scope>NUCLEOTIDE SEQUENCE [LARGE SCALE GENOMIC DNA]</scope>
    <source>
        <strain evidence="8">FR3</strain>
    </source>
</reference>
<dbReference type="Gene3D" id="3.30.63.10">
    <property type="entry name" value="Guanylate Kinase phosphate binding domain"/>
    <property type="match status" value="1"/>
</dbReference>
<dbReference type="CDD" id="cd00136">
    <property type="entry name" value="PDZ_canonical"/>
    <property type="match status" value="1"/>
</dbReference>
<dbReference type="Proteomes" id="UP000006672">
    <property type="component" value="Unassembled WGS sequence"/>
</dbReference>
<dbReference type="Gene3D" id="3.40.50.300">
    <property type="entry name" value="P-loop containing nucleotide triphosphate hydrolases"/>
    <property type="match status" value="1"/>
</dbReference>
<evidence type="ECO:0000259" key="5">
    <source>
        <dbReference type="PROSITE" id="PS50052"/>
    </source>
</evidence>
<evidence type="ECO:0000313" key="9">
    <source>
        <dbReference type="Proteomes" id="UP000006672"/>
    </source>
</evidence>
<evidence type="ECO:0000313" key="8">
    <source>
        <dbReference type="EMBL" id="VIO96649.1"/>
    </source>
</evidence>
<dbReference type="AlphaFoldDB" id="A0A0K0J7V0"/>
<dbReference type="FunCoup" id="A0A0K0J7V0">
    <property type="interactions" value="116"/>
</dbReference>
<dbReference type="FunFam" id="3.30.63.10:FF:000002">
    <property type="entry name" value="Guanylate kinase 1"/>
    <property type="match status" value="1"/>
</dbReference>
<dbReference type="OMA" id="YNAEFMP"/>
<dbReference type="EMBL" id="LN857024">
    <property type="protein sequence ID" value="CTP81752.1"/>
    <property type="molecule type" value="Genomic_DNA"/>
</dbReference>
<dbReference type="PROSITE" id="PS50106">
    <property type="entry name" value="PDZ"/>
    <property type="match status" value="1"/>
</dbReference>
<dbReference type="PANTHER" id="PTHR23122">
    <property type="entry name" value="MEMBRANE-ASSOCIATED GUANYLATE KINASE MAGUK"/>
    <property type="match status" value="1"/>
</dbReference>
<protein>
    <submittedName>
        <fullName evidence="7 10">BMA-MAGU-3</fullName>
    </submittedName>
</protein>
<dbReference type="PROSITE" id="PS50052">
    <property type="entry name" value="GUANYLATE_KINASE_2"/>
    <property type="match status" value="1"/>
</dbReference>
<evidence type="ECO:0000313" key="10">
    <source>
        <dbReference type="WBParaSite" id="Bm2872.1"/>
    </source>
</evidence>
<dbReference type="WormBase" id="Bm2872">
    <property type="protein sequence ID" value="BM21272"/>
    <property type="gene ID" value="WBGene00223133"/>
    <property type="gene designation" value="Bma-magu-3"/>
</dbReference>
<dbReference type="SUPFAM" id="SSF50156">
    <property type="entry name" value="PDZ domain-like"/>
    <property type="match status" value="1"/>
</dbReference>
<dbReference type="CTD" id="6104788"/>
<reference evidence="7 9" key="1">
    <citation type="journal article" date="2007" name="Science">
        <title>Draft genome of the filarial nematode parasite Brugia malayi.</title>
        <authorList>
            <person name="Ghedin E."/>
            <person name="Wang S."/>
            <person name="Spiro D."/>
            <person name="Caler E."/>
            <person name="Zhao Q."/>
            <person name="Crabtree J."/>
            <person name="Allen J.E."/>
            <person name="Delcher A.L."/>
            <person name="Guiliano D.B."/>
            <person name="Miranda-Saavedra D."/>
            <person name="Angiuoli S.V."/>
            <person name="Creasy T."/>
            <person name="Amedeo P."/>
            <person name="Haas B."/>
            <person name="El-Sayed N.M."/>
            <person name="Wortman J.R."/>
            <person name="Feldblyum T."/>
            <person name="Tallon L."/>
            <person name="Schatz M."/>
            <person name="Shumway M."/>
            <person name="Koo H."/>
            <person name="Salzberg S.L."/>
            <person name="Schobel S."/>
            <person name="Pertea M."/>
            <person name="Pop M."/>
            <person name="White O."/>
            <person name="Barton G.J."/>
            <person name="Carlow C.K."/>
            <person name="Crawford M.J."/>
            <person name="Daub J."/>
            <person name="Dimmic M.W."/>
            <person name="Estes C.F."/>
            <person name="Foster J.M."/>
            <person name="Ganatra M."/>
            <person name="Gregory W.F."/>
            <person name="Johnson N.M."/>
            <person name="Jin J."/>
            <person name="Komuniecki R."/>
            <person name="Korf I."/>
            <person name="Kumar S."/>
            <person name="Laney S."/>
            <person name="Li B.W."/>
            <person name="Li W."/>
            <person name="Lindblom T.H."/>
            <person name="Lustigman S."/>
            <person name="Ma D."/>
            <person name="Maina C.V."/>
            <person name="Martin D.M."/>
            <person name="McCarter J.P."/>
            <person name="McReynolds L."/>
            <person name="Mitreva M."/>
            <person name="Nutman T.B."/>
            <person name="Parkinson J."/>
            <person name="Peregrin-Alvarez J.M."/>
            <person name="Poole C."/>
            <person name="Ren Q."/>
            <person name="Saunders L."/>
            <person name="Sluder A.E."/>
            <person name="Smith K."/>
            <person name="Stanke M."/>
            <person name="Unnasch T.R."/>
            <person name="Ware J."/>
            <person name="Wei A.D."/>
            <person name="Weil G."/>
            <person name="Williams D.J."/>
            <person name="Zhang Y."/>
            <person name="Williams S.A."/>
            <person name="Fraser-Liggett C."/>
            <person name="Slatko B."/>
            <person name="Blaxter M.L."/>
            <person name="Scott A.L."/>
        </authorList>
    </citation>
    <scope>NUCLEOTIDE SEQUENCE</scope>
    <source>
        <strain evidence="7 9">FR3</strain>
    </source>
</reference>
<dbReference type="Pfam" id="PF00625">
    <property type="entry name" value="Guanylate_kin"/>
    <property type="match status" value="1"/>
</dbReference>
<keyword evidence="9" id="KW-1185">Reference proteome</keyword>
<evidence type="ECO:0000313" key="11">
    <source>
        <dbReference type="WormBase" id="Bm2872"/>
    </source>
</evidence>